<gene>
    <name evidence="2" type="ORF">CYFUS_002092</name>
</gene>
<name>A0A250IZP2_9BACT</name>
<proteinExistence type="predicted"/>
<dbReference type="RefSeq" id="WP_095985103.1">
    <property type="nucleotide sequence ID" value="NZ_CP022098.1"/>
</dbReference>
<accession>A0A250IZP2</accession>
<sequence length="1136" mass="121721">MAGVRNGKGADSPDKADTRPRAPAGPLRSREGAEGLDPVERHRQIAARLLREGLAARAFGEMVRASRVLPMSPRLAAVLVAFSQIAGTEAAAIALLSSSLPSTRGDTRRAVRLQLARLLRRVGQKSRAIETLQSLVKEFPGDRRARRLLELLSGRAPSAPRPPRREATPPGGFVVPPAPPAAGAPPIFSETLMFGATSWGEDEHTQESPAPPDARFSPRAPSVDDRHGTPLETRSPWARQEEEITSEASGLPFSTDAAPPSSPREDSEGAAFSHRRMTVDVTDDLVLDEDDAPARPAAPPPAALRSGPPVPWGQDDETGPSIPRLQRRAQPEDPRLEAQLIARQAWRELAQFYLARADSAEELSVRAEALTRLAEVLENELHDGAEAARVYGQIVALTGDKSALAEQVRLLSQRSDGDDWAVRRVLDEAVQRASTPEARSSAFLARGERLLSTGEEALARADFEACLAIAPQSLPALIGLARCVSEPERPGVAERLRVVLTTMPRRASPRAEGLRCLAELVSHPNGDARLAHWAWTEVLAENPGDAAAQEQLLELTRRLGDSEGLSRLLRASLAREPRGPVARKARLELVALQEAAGERDAALAELRQAVRFEPGHKEAWLLLVERLIALGQNGEAAWALEHAATATEDDRERMGAWERLARFCRDVLGDVVRAQVYATRADNLRASLAAPLPLPPEPTRTSSARLETTGARSAVLVPPPVAQGDDSSSAPTVLEMPAVELPLPPAKPVASTSRGRAVVTPPPTEFEPSAPPPFADAPAASAWEAPPGKMDPVRRRVKGAPEPLPPAPASPDVTVTRALATPIARSAPAAVESRPGAIERVRERPLDPAAYRELSAFFQSRGDQARSALMAEVSSALAGNREATVRFPRRPLTPEERAGLRHPGLRNPAGELLVAVGSALCRLFPTFGRAAGSSEPLRADSGPGARAAFEALQAVARMLDVPLPDVYLSEDDGPPFSLVHPGGPRVLVGRLAVRQVLPEPELRFFAGRALFCVSSDLLALRCLRKDQLLRAVAILGSVLREGSDFGPESRVVRDALHPRARERALGLLESAQREFDAAALAESARHSANRAGLVAGGGPGPALAALRQLKSSEPECIELVRFSASERYLPLRALGA</sequence>
<feature type="compositionally biased region" description="Low complexity" evidence="1">
    <location>
        <begin position="776"/>
        <end position="787"/>
    </location>
</feature>
<dbReference type="SUPFAM" id="SSF48452">
    <property type="entry name" value="TPR-like"/>
    <property type="match status" value="1"/>
</dbReference>
<feature type="region of interest" description="Disordered" evidence="1">
    <location>
        <begin position="152"/>
        <end position="187"/>
    </location>
</feature>
<dbReference type="Proteomes" id="UP000217257">
    <property type="component" value="Chromosome"/>
</dbReference>
<dbReference type="KEGG" id="cfus:CYFUS_002092"/>
<dbReference type="InterPro" id="IPR011990">
    <property type="entry name" value="TPR-like_helical_dom_sf"/>
</dbReference>
<feature type="region of interest" description="Disordered" evidence="1">
    <location>
        <begin position="744"/>
        <end position="812"/>
    </location>
</feature>
<feature type="region of interest" description="Disordered" evidence="1">
    <location>
        <begin position="200"/>
        <end position="277"/>
    </location>
</feature>
<dbReference type="EMBL" id="CP022098">
    <property type="protein sequence ID" value="ATB36677.1"/>
    <property type="molecule type" value="Genomic_DNA"/>
</dbReference>
<evidence type="ECO:0000313" key="3">
    <source>
        <dbReference type="Proteomes" id="UP000217257"/>
    </source>
</evidence>
<protein>
    <recommendedName>
        <fullName evidence="4">Tetratricopeptide repeat protein</fullName>
    </recommendedName>
</protein>
<feature type="compositionally biased region" description="Basic and acidic residues" evidence="1">
    <location>
        <begin position="28"/>
        <end position="38"/>
    </location>
</feature>
<organism evidence="2 3">
    <name type="scientific">Cystobacter fuscus</name>
    <dbReference type="NCBI Taxonomy" id="43"/>
    <lineage>
        <taxon>Bacteria</taxon>
        <taxon>Pseudomonadati</taxon>
        <taxon>Myxococcota</taxon>
        <taxon>Myxococcia</taxon>
        <taxon>Myxococcales</taxon>
        <taxon>Cystobacterineae</taxon>
        <taxon>Archangiaceae</taxon>
        <taxon>Cystobacter</taxon>
    </lineage>
</organism>
<feature type="compositionally biased region" description="Basic and acidic residues" evidence="1">
    <location>
        <begin position="11"/>
        <end position="20"/>
    </location>
</feature>
<dbReference type="AlphaFoldDB" id="A0A250IZP2"/>
<evidence type="ECO:0000256" key="1">
    <source>
        <dbReference type="SAM" id="MobiDB-lite"/>
    </source>
</evidence>
<feature type="region of interest" description="Disordered" evidence="1">
    <location>
        <begin position="290"/>
        <end position="334"/>
    </location>
</feature>
<feature type="region of interest" description="Disordered" evidence="1">
    <location>
        <begin position="1"/>
        <end position="38"/>
    </location>
</feature>
<feature type="compositionally biased region" description="Pro residues" evidence="1">
    <location>
        <begin position="760"/>
        <end position="775"/>
    </location>
</feature>
<reference evidence="2 3" key="1">
    <citation type="submission" date="2017-06" db="EMBL/GenBank/DDBJ databases">
        <title>Sequencing and comparative analysis of myxobacterial genomes.</title>
        <authorList>
            <person name="Rupp O."/>
            <person name="Goesmann A."/>
            <person name="Sogaard-Andersen L."/>
        </authorList>
    </citation>
    <scope>NUCLEOTIDE SEQUENCE [LARGE SCALE GENOMIC DNA]</scope>
    <source>
        <strain evidence="2 3">DSM 52655</strain>
    </source>
</reference>
<evidence type="ECO:0008006" key="4">
    <source>
        <dbReference type="Google" id="ProtNLM"/>
    </source>
</evidence>
<dbReference type="Gene3D" id="1.25.40.10">
    <property type="entry name" value="Tetratricopeptide repeat domain"/>
    <property type="match status" value="2"/>
</dbReference>
<evidence type="ECO:0000313" key="2">
    <source>
        <dbReference type="EMBL" id="ATB36677.1"/>
    </source>
</evidence>